<dbReference type="InterPro" id="IPR027795">
    <property type="entry name" value="CASTOR_ACT_dom"/>
</dbReference>
<reference evidence="3" key="2">
    <citation type="submission" date="2020-11" db="EMBL/GenBank/DDBJ databases">
        <authorList>
            <consortium name="DOE Joint Genome Institute"/>
            <person name="Kuo A."/>
            <person name="Miyauchi S."/>
            <person name="Kiss E."/>
            <person name="Drula E."/>
            <person name="Kohler A."/>
            <person name="Sanchez-Garcia M."/>
            <person name="Andreopoulos B."/>
            <person name="Barry K.W."/>
            <person name="Bonito G."/>
            <person name="Buee M."/>
            <person name="Carver A."/>
            <person name="Chen C."/>
            <person name="Cichocki N."/>
            <person name="Clum A."/>
            <person name="Culley D."/>
            <person name="Crous P.W."/>
            <person name="Fauchery L."/>
            <person name="Girlanda M."/>
            <person name="Hayes R."/>
            <person name="Keri Z."/>
            <person name="Labutti K."/>
            <person name="Lipzen A."/>
            <person name="Lombard V."/>
            <person name="Magnuson J."/>
            <person name="Maillard F."/>
            <person name="Morin E."/>
            <person name="Murat C."/>
            <person name="Nolan M."/>
            <person name="Ohm R."/>
            <person name="Pangilinan J."/>
            <person name="Pereira M."/>
            <person name="Perotto S."/>
            <person name="Peter M."/>
            <person name="Riley R."/>
            <person name="Sitrit Y."/>
            <person name="Stielow B."/>
            <person name="Szollosi G."/>
            <person name="Zifcakova L."/>
            <person name="Stursova M."/>
            <person name="Spatafora J.W."/>
            <person name="Tedersoo L."/>
            <person name="Vaario L.-M."/>
            <person name="Yamada A."/>
            <person name="Yan M."/>
            <person name="Wang P."/>
            <person name="Xu J."/>
            <person name="Bruns T."/>
            <person name="Baldrian P."/>
            <person name="Vilgalys R."/>
            <person name="Henrissat B."/>
            <person name="Grigoriev I.V."/>
            <person name="Hibbett D."/>
            <person name="Nagy L.G."/>
            <person name="Martin F.M."/>
        </authorList>
    </citation>
    <scope>NUCLEOTIDE SEQUENCE</scope>
    <source>
        <strain evidence="3">UH-Tt-Lm1</strain>
    </source>
</reference>
<dbReference type="GO" id="GO:0046394">
    <property type="term" value="P:carboxylic acid biosynthetic process"/>
    <property type="evidence" value="ECO:0007669"/>
    <property type="project" value="UniProtKB-ARBA"/>
</dbReference>
<dbReference type="EMBL" id="WIUZ02000019">
    <property type="protein sequence ID" value="KAF9779447.1"/>
    <property type="molecule type" value="Genomic_DNA"/>
</dbReference>
<evidence type="ECO:0000259" key="2">
    <source>
        <dbReference type="Pfam" id="PF13840"/>
    </source>
</evidence>
<evidence type="ECO:0000256" key="1">
    <source>
        <dbReference type="SAM" id="MobiDB-lite"/>
    </source>
</evidence>
<dbReference type="PANTHER" id="PTHR31131:SF6">
    <property type="entry name" value="CASTOR ACT DOMAIN-CONTAINING PROTEIN"/>
    <property type="match status" value="1"/>
</dbReference>
<protein>
    <recommendedName>
        <fullName evidence="2">CASTOR ACT domain-containing protein</fullName>
    </recommendedName>
</protein>
<dbReference type="SUPFAM" id="SSF55021">
    <property type="entry name" value="ACT-like"/>
    <property type="match status" value="1"/>
</dbReference>
<comment type="caution">
    <text evidence="3">The sequence shown here is derived from an EMBL/GenBank/DDBJ whole genome shotgun (WGS) entry which is preliminary data.</text>
</comment>
<feature type="region of interest" description="Disordered" evidence="1">
    <location>
        <begin position="64"/>
        <end position="93"/>
    </location>
</feature>
<reference evidence="3" key="1">
    <citation type="journal article" date="2020" name="Nat. Commun.">
        <title>Large-scale genome sequencing of mycorrhizal fungi provides insights into the early evolution of symbiotic traits.</title>
        <authorList>
            <person name="Miyauchi S."/>
            <person name="Kiss E."/>
            <person name="Kuo A."/>
            <person name="Drula E."/>
            <person name="Kohler A."/>
            <person name="Sanchez-Garcia M."/>
            <person name="Morin E."/>
            <person name="Andreopoulos B."/>
            <person name="Barry K.W."/>
            <person name="Bonito G."/>
            <person name="Buee M."/>
            <person name="Carver A."/>
            <person name="Chen C."/>
            <person name="Cichocki N."/>
            <person name="Clum A."/>
            <person name="Culley D."/>
            <person name="Crous P.W."/>
            <person name="Fauchery L."/>
            <person name="Girlanda M."/>
            <person name="Hayes R.D."/>
            <person name="Keri Z."/>
            <person name="LaButti K."/>
            <person name="Lipzen A."/>
            <person name="Lombard V."/>
            <person name="Magnuson J."/>
            <person name="Maillard F."/>
            <person name="Murat C."/>
            <person name="Nolan M."/>
            <person name="Ohm R.A."/>
            <person name="Pangilinan J."/>
            <person name="Pereira M.F."/>
            <person name="Perotto S."/>
            <person name="Peter M."/>
            <person name="Pfister S."/>
            <person name="Riley R."/>
            <person name="Sitrit Y."/>
            <person name="Stielow J.B."/>
            <person name="Szollosi G."/>
            <person name="Zifcakova L."/>
            <person name="Stursova M."/>
            <person name="Spatafora J.W."/>
            <person name="Tedersoo L."/>
            <person name="Vaario L.M."/>
            <person name="Yamada A."/>
            <person name="Yan M."/>
            <person name="Wang P."/>
            <person name="Xu J."/>
            <person name="Bruns T."/>
            <person name="Baldrian P."/>
            <person name="Vilgalys R."/>
            <person name="Dunand C."/>
            <person name="Henrissat B."/>
            <person name="Grigoriev I.V."/>
            <person name="Hibbett D."/>
            <person name="Nagy L.G."/>
            <person name="Martin F.M."/>
        </authorList>
    </citation>
    <scope>NUCLEOTIDE SEQUENCE</scope>
    <source>
        <strain evidence="3">UH-Tt-Lm1</strain>
    </source>
</reference>
<dbReference type="InterPro" id="IPR045865">
    <property type="entry name" value="ACT-like_dom_sf"/>
</dbReference>
<dbReference type="PANTHER" id="PTHR31131">
    <property type="entry name" value="CHROMOSOME 1, WHOLE GENOME SHOTGUN SEQUENCE"/>
    <property type="match status" value="1"/>
</dbReference>
<accession>A0A9P6H5H0</accession>
<feature type="region of interest" description="Disordered" evidence="1">
    <location>
        <begin position="294"/>
        <end position="358"/>
    </location>
</feature>
<evidence type="ECO:0000313" key="4">
    <source>
        <dbReference type="Proteomes" id="UP000736335"/>
    </source>
</evidence>
<feature type="domain" description="CASTOR ACT" evidence="2">
    <location>
        <begin position="106"/>
        <end position="166"/>
    </location>
</feature>
<proteinExistence type="predicted"/>
<dbReference type="Proteomes" id="UP000736335">
    <property type="component" value="Unassembled WGS sequence"/>
</dbReference>
<dbReference type="GO" id="GO:0006520">
    <property type="term" value="P:amino acid metabolic process"/>
    <property type="evidence" value="ECO:0007669"/>
    <property type="project" value="UniProtKB-ARBA"/>
</dbReference>
<feature type="compositionally biased region" description="Low complexity" evidence="1">
    <location>
        <begin position="343"/>
        <end position="354"/>
    </location>
</feature>
<dbReference type="Pfam" id="PF13840">
    <property type="entry name" value="ACT_7"/>
    <property type="match status" value="1"/>
</dbReference>
<dbReference type="AlphaFoldDB" id="A0A9P6H5H0"/>
<gene>
    <name evidence="3" type="ORF">BJ322DRAFT_352471</name>
</gene>
<dbReference type="OrthoDB" id="58529at2759"/>
<dbReference type="InterPro" id="IPR051719">
    <property type="entry name" value="CASTOR_mTORC1"/>
</dbReference>
<sequence length="479" mass="53037">MQVTISFLPVKLSLVRIPRSRLHKFYHPLLRQILSPKHTFLNVTCNELELSILAESQTLEDFESVAESDRKKRSRSPSRDSDSSQDLDSTPSPPIIEEWDCVQVCHESWNVLQIDSHSDGIDKSGARVHELSAPLAEAGISILYLSSYLCDFILVKSTRLNEVVNLMVGAGFDLYPSSDGRLTSFSPLTTPTSPEEDTPSIFDLDLHSATGAVITRSRTSSRQHSPKATDFESPTSPVRAPSFRDTSSSSEVTEVTVLDPDLTCVGLSEESADIWTLKVVKLIAFPDLIINRSRSSSRKNSVEKDSAQIPRPMGIPTPDSSDDEADEEHASKRDKVSSNSCVSPTTPISPTSKPSSKDRVSFFSFTRTEEGSSLTTDVSIVSSLFPPNERHMLICTDDLSEGEEDQDCDSSSLQLSGPLKCLQIDLRKFGLEKHGLVNRYSQILEENGINHMYSSTFKTANLLVEKVHARRAQELLRTC</sequence>
<keyword evidence="4" id="KW-1185">Reference proteome</keyword>
<organism evidence="3 4">
    <name type="scientific">Thelephora terrestris</name>
    <dbReference type="NCBI Taxonomy" id="56493"/>
    <lineage>
        <taxon>Eukaryota</taxon>
        <taxon>Fungi</taxon>
        <taxon>Dikarya</taxon>
        <taxon>Basidiomycota</taxon>
        <taxon>Agaricomycotina</taxon>
        <taxon>Agaricomycetes</taxon>
        <taxon>Thelephorales</taxon>
        <taxon>Thelephoraceae</taxon>
        <taxon>Thelephora</taxon>
    </lineage>
</organism>
<name>A0A9P6H5H0_9AGAM</name>
<evidence type="ECO:0000313" key="3">
    <source>
        <dbReference type="EMBL" id="KAF9779447.1"/>
    </source>
</evidence>
<dbReference type="Gene3D" id="3.30.2130.10">
    <property type="entry name" value="VC0802-like"/>
    <property type="match status" value="2"/>
</dbReference>
<feature type="region of interest" description="Disordered" evidence="1">
    <location>
        <begin position="215"/>
        <end position="254"/>
    </location>
</feature>